<dbReference type="HOGENOM" id="CLU_000288_57_0_1"/>
<dbReference type="SUPFAM" id="SSF50978">
    <property type="entry name" value="WD40 repeat-like"/>
    <property type="match status" value="1"/>
</dbReference>
<name>M2ZML5_PSEFD</name>
<dbReference type="Pfam" id="PF08154">
    <property type="entry name" value="NLE"/>
    <property type="match status" value="1"/>
</dbReference>
<dbReference type="InterPro" id="IPR036322">
    <property type="entry name" value="WD40_repeat_dom_sf"/>
</dbReference>
<dbReference type="InterPro" id="IPR001680">
    <property type="entry name" value="WD40_rpt"/>
</dbReference>
<dbReference type="RefSeq" id="XP_007928877.1">
    <property type="nucleotide sequence ID" value="XM_007930686.1"/>
</dbReference>
<dbReference type="GO" id="GO:0043021">
    <property type="term" value="F:ribonucleoprotein complex binding"/>
    <property type="evidence" value="ECO:0007669"/>
    <property type="project" value="UniProtKB-UniRule"/>
</dbReference>
<dbReference type="SMART" id="SM00320">
    <property type="entry name" value="WD40"/>
    <property type="match status" value="7"/>
</dbReference>
<feature type="region of interest" description="Disordered" evidence="8">
    <location>
        <begin position="230"/>
        <end position="261"/>
    </location>
</feature>
<dbReference type="GO" id="GO:0005654">
    <property type="term" value="C:nucleoplasm"/>
    <property type="evidence" value="ECO:0007669"/>
    <property type="project" value="UniProtKB-SubCell"/>
</dbReference>
<dbReference type="STRING" id="383855.M2ZML5"/>
<sequence>MAAQNGERASQVRVNLKARDSEIELPVESQGSIVVSTDVKRYQLSTLVNKLLGPEKPIPFEFLINGQFLRTSLDEFLTQNGISAESTLNVEYVKALVPPLHVASYEHDEWVSSVDISSNSGAPSSRILSGSFDGSIRIWDESSQVIATGQWHRSSVQSVKFITTNSIASAGNDRSIRIWDFENSDEKDRGKLTPKLELLGHKSIIDRIVVHAPSSRILSASSDHTIGLWTSSKSSAPAAPESSSSNKRRKLSGPAVSTPQRGALSMLTGHQHHVKDVSFDARDATVAYSGSMDHTIKTWDLATSTCVTTIPTTHSIFSICHLPTHSLLAAGNTNNTIDLIDLRSTATKLSSLICIGHTNWIRSISPSPSSNTYQFVSASSDSTCKIWDLRSTSQNAAGNAIAKPVYTIERESQKGAPKSARGSESAVFGVVWDEKVGIVSGGEDKRVQINRAP</sequence>
<evidence type="ECO:0000313" key="10">
    <source>
        <dbReference type="EMBL" id="EME80329.1"/>
    </source>
</evidence>
<dbReference type="GO" id="GO:0110136">
    <property type="term" value="P:protein-RNA complex remodeling"/>
    <property type="evidence" value="ECO:0007669"/>
    <property type="project" value="EnsemblFungi"/>
</dbReference>
<dbReference type="OrthoDB" id="10251381at2759"/>
<dbReference type="CDD" id="cd00200">
    <property type="entry name" value="WD40"/>
    <property type="match status" value="1"/>
</dbReference>
<gene>
    <name evidence="6" type="primary">YTM1</name>
    <name evidence="10" type="ORF">MYCFIDRAFT_63461</name>
</gene>
<reference evidence="10 11" key="1">
    <citation type="journal article" date="2012" name="PLoS Pathog.">
        <title>Diverse lifestyles and strategies of plant pathogenesis encoded in the genomes of eighteen Dothideomycetes fungi.</title>
        <authorList>
            <person name="Ohm R.A."/>
            <person name="Feau N."/>
            <person name="Henrissat B."/>
            <person name="Schoch C.L."/>
            <person name="Horwitz B.A."/>
            <person name="Barry K.W."/>
            <person name="Condon B.J."/>
            <person name="Copeland A.C."/>
            <person name="Dhillon B."/>
            <person name="Glaser F."/>
            <person name="Hesse C.N."/>
            <person name="Kosti I."/>
            <person name="LaButti K."/>
            <person name="Lindquist E.A."/>
            <person name="Lucas S."/>
            <person name="Salamov A.A."/>
            <person name="Bradshaw R.E."/>
            <person name="Ciuffetti L."/>
            <person name="Hamelin R.C."/>
            <person name="Kema G.H.J."/>
            <person name="Lawrence C."/>
            <person name="Scott J.A."/>
            <person name="Spatafora J.W."/>
            <person name="Turgeon B.G."/>
            <person name="de Wit P.J.G.M."/>
            <person name="Zhong S."/>
            <person name="Goodwin S.B."/>
            <person name="Grigoriev I.V."/>
        </authorList>
    </citation>
    <scope>NUCLEOTIDE SEQUENCE [LARGE SCALE GENOMIC DNA]</scope>
    <source>
        <strain evidence="10 11">CIRAD86</strain>
    </source>
</reference>
<comment type="subcellular location">
    <subcellularLocation>
        <location evidence="6">Nucleus</location>
        <location evidence="6">Nucleolus</location>
    </subcellularLocation>
    <subcellularLocation>
        <location evidence="6">Nucleus</location>
        <location evidence="6">Nucleoplasm</location>
    </subcellularLocation>
</comment>
<evidence type="ECO:0000256" key="4">
    <source>
        <dbReference type="ARBA" id="ARBA00022737"/>
    </source>
</evidence>
<evidence type="ECO:0000256" key="2">
    <source>
        <dbReference type="ARBA" id="ARBA00022552"/>
    </source>
</evidence>
<evidence type="ECO:0000256" key="8">
    <source>
        <dbReference type="SAM" id="MobiDB-lite"/>
    </source>
</evidence>
<dbReference type="PANTHER" id="PTHR19855">
    <property type="entry name" value="WD40 REPEAT PROTEIN 12, 37"/>
    <property type="match status" value="1"/>
</dbReference>
<dbReference type="InterPro" id="IPR012972">
    <property type="entry name" value="NLE"/>
</dbReference>
<dbReference type="InterPro" id="IPR028599">
    <property type="entry name" value="WDR12/Ytm1"/>
</dbReference>
<keyword evidence="3 7" id="KW-0853">WD repeat</keyword>
<dbReference type="KEGG" id="pfj:MYCFIDRAFT_63461"/>
<evidence type="ECO:0000259" key="9">
    <source>
        <dbReference type="Pfam" id="PF08154"/>
    </source>
</evidence>
<dbReference type="GO" id="GO:0030687">
    <property type="term" value="C:preribosome, large subunit precursor"/>
    <property type="evidence" value="ECO:0007669"/>
    <property type="project" value="UniProtKB-UniRule"/>
</dbReference>
<dbReference type="EMBL" id="KB446561">
    <property type="protein sequence ID" value="EME80329.1"/>
    <property type="molecule type" value="Genomic_DNA"/>
</dbReference>
<evidence type="ECO:0000256" key="5">
    <source>
        <dbReference type="ARBA" id="ARBA00023242"/>
    </source>
</evidence>
<comment type="subunit">
    <text evidence="6">Component of the NOP7 complex, composed of ERB1, NOP7 and YTM1. Within the NOP7 complex ERB1 appears to interact directly with NOP7 and YTM1. The NOP7 complex also associates with the 66S pre-ribosome.</text>
</comment>
<feature type="domain" description="NLE" evidence="9">
    <location>
        <begin position="12"/>
        <end position="77"/>
    </location>
</feature>
<dbReference type="HAMAP" id="MF_03029">
    <property type="entry name" value="WDR12"/>
    <property type="match status" value="1"/>
</dbReference>
<feature type="repeat" description="WD" evidence="7">
    <location>
        <begin position="104"/>
        <end position="140"/>
    </location>
</feature>
<keyword evidence="5 6" id="KW-0539">Nucleus</keyword>
<dbReference type="GO" id="GO:0000466">
    <property type="term" value="P:maturation of 5.8S rRNA from tricistronic rRNA transcript (SSU-rRNA, 5.8S rRNA, LSU-rRNA)"/>
    <property type="evidence" value="ECO:0007669"/>
    <property type="project" value="UniProtKB-UniRule"/>
</dbReference>
<dbReference type="eggNOG" id="KOG0313">
    <property type="taxonomic scope" value="Eukaryota"/>
</dbReference>
<dbReference type="PROSITE" id="PS50294">
    <property type="entry name" value="WD_REPEATS_REGION"/>
    <property type="match status" value="4"/>
</dbReference>
<keyword evidence="11" id="KW-1185">Reference proteome</keyword>
<feature type="compositionally biased region" description="Low complexity" evidence="8">
    <location>
        <begin position="231"/>
        <end position="245"/>
    </location>
</feature>
<dbReference type="VEuPathDB" id="FungiDB:MYCFIDRAFT_63461"/>
<dbReference type="InterPro" id="IPR019775">
    <property type="entry name" value="WD40_repeat_CS"/>
</dbReference>
<feature type="repeat" description="WD" evidence="7">
    <location>
        <begin position="267"/>
        <end position="309"/>
    </location>
</feature>
<feature type="repeat" description="WD" evidence="7">
    <location>
        <begin position="198"/>
        <end position="239"/>
    </location>
</feature>
<dbReference type="GO" id="GO:0000463">
    <property type="term" value="P:maturation of LSU-rRNA from tricistronic rRNA transcript (SSU-rRNA, 5.8S rRNA, LSU-rRNA)"/>
    <property type="evidence" value="ECO:0007669"/>
    <property type="project" value="UniProtKB-UniRule"/>
</dbReference>
<organism evidence="10 11">
    <name type="scientific">Pseudocercospora fijiensis (strain CIRAD86)</name>
    <name type="common">Black leaf streak disease fungus</name>
    <name type="synonym">Mycosphaerella fijiensis</name>
    <dbReference type="NCBI Taxonomy" id="383855"/>
    <lineage>
        <taxon>Eukaryota</taxon>
        <taxon>Fungi</taxon>
        <taxon>Dikarya</taxon>
        <taxon>Ascomycota</taxon>
        <taxon>Pezizomycotina</taxon>
        <taxon>Dothideomycetes</taxon>
        <taxon>Dothideomycetidae</taxon>
        <taxon>Mycosphaerellales</taxon>
        <taxon>Mycosphaerellaceae</taxon>
        <taxon>Pseudocercospora</taxon>
    </lineage>
</organism>
<keyword evidence="1 6" id="KW-0690">Ribosome biogenesis</keyword>
<dbReference type="GeneID" id="19340733"/>
<dbReference type="Proteomes" id="UP000016932">
    <property type="component" value="Unassembled WGS sequence"/>
</dbReference>
<dbReference type="Gene3D" id="2.130.10.10">
    <property type="entry name" value="YVTN repeat-like/Quinoprotein amine dehydrogenase"/>
    <property type="match status" value="1"/>
</dbReference>
<evidence type="ECO:0000256" key="7">
    <source>
        <dbReference type="PROSITE-ProRule" id="PRU00221"/>
    </source>
</evidence>
<comment type="function">
    <text evidence="6">Component of the NOP7 complex, which is required for maturation of the 25S and 5.8S ribosomal RNAs and formation of the 60S ribosome.</text>
</comment>
<evidence type="ECO:0000256" key="3">
    <source>
        <dbReference type="ARBA" id="ARBA00022574"/>
    </source>
</evidence>
<dbReference type="GO" id="GO:0051276">
    <property type="term" value="P:chromosome organization"/>
    <property type="evidence" value="ECO:0007669"/>
    <property type="project" value="EnsemblFungi"/>
</dbReference>
<dbReference type="GO" id="GO:0070545">
    <property type="term" value="C:PeBoW complex"/>
    <property type="evidence" value="ECO:0007669"/>
    <property type="project" value="EnsemblFungi"/>
</dbReference>
<comment type="similarity">
    <text evidence="6">Belongs to the WD repeat WDR12/YTM1 family.</text>
</comment>
<dbReference type="AlphaFoldDB" id="M2ZML5"/>
<keyword evidence="2 6" id="KW-0698">rRNA processing</keyword>
<proteinExistence type="inferred from homology"/>
<dbReference type="PROSITE" id="PS00678">
    <property type="entry name" value="WD_REPEATS_1"/>
    <property type="match status" value="2"/>
</dbReference>
<dbReference type="InterPro" id="IPR015943">
    <property type="entry name" value="WD40/YVTN_repeat-like_dom_sf"/>
</dbReference>
<evidence type="ECO:0000313" key="11">
    <source>
        <dbReference type="Proteomes" id="UP000016932"/>
    </source>
</evidence>
<keyword evidence="4" id="KW-0677">Repeat</keyword>
<dbReference type="InterPro" id="IPR020472">
    <property type="entry name" value="WD40_PAC1"/>
</dbReference>
<dbReference type="Pfam" id="PF00400">
    <property type="entry name" value="WD40"/>
    <property type="match status" value="5"/>
</dbReference>
<evidence type="ECO:0000256" key="6">
    <source>
        <dbReference type="HAMAP-Rule" id="MF_03029"/>
    </source>
</evidence>
<feature type="repeat" description="WD" evidence="7">
    <location>
        <begin position="149"/>
        <end position="189"/>
    </location>
</feature>
<dbReference type="PRINTS" id="PR00320">
    <property type="entry name" value="GPROTEINBRPT"/>
</dbReference>
<dbReference type="PANTHER" id="PTHR19855:SF11">
    <property type="entry name" value="RIBOSOME BIOGENESIS PROTEIN WDR12"/>
    <property type="match status" value="1"/>
</dbReference>
<feature type="repeat" description="WD" evidence="7">
    <location>
        <begin position="354"/>
        <end position="397"/>
    </location>
</feature>
<evidence type="ECO:0000256" key="1">
    <source>
        <dbReference type="ARBA" id="ARBA00022517"/>
    </source>
</evidence>
<accession>M2ZML5</accession>
<dbReference type="PROSITE" id="PS50082">
    <property type="entry name" value="WD_REPEATS_2"/>
    <property type="match status" value="5"/>
</dbReference>
<protein>
    <recommendedName>
        <fullName evidence="6">Ribosome biogenesis protein YTM1</fullName>
    </recommendedName>
</protein>